<organism evidence="1 2">
    <name type="scientific">Candidatus Competibacter denitrificans Run_A_D11</name>
    <dbReference type="NCBI Taxonomy" id="1400863"/>
    <lineage>
        <taxon>Bacteria</taxon>
        <taxon>Pseudomonadati</taxon>
        <taxon>Pseudomonadota</taxon>
        <taxon>Gammaproteobacteria</taxon>
        <taxon>Candidatus Competibacteraceae</taxon>
        <taxon>Candidatus Competibacter</taxon>
    </lineage>
</organism>
<dbReference type="RefSeq" id="WP_048676484.1">
    <property type="nucleotide sequence ID" value="NZ_CBTJ020000108.1"/>
</dbReference>
<keyword evidence="2" id="KW-1185">Reference proteome</keyword>
<dbReference type="OrthoDB" id="7060496at2"/>
<dbReference type="STRING" id="1400863.BN873_950010"/>
<evidence type="ECO:0000313" key="2">
    <source>
        <dbReference type="Proteomes" id="UP000035760"/>
    </source>
</evidence>
<comment type="caution">
    <text evidence="1">The sequence shown here is derived from an EMBL/GenBank/DDBJ whole genome shotgun (WGS) entry which is preliminary data.</text>
</comment>
<evidence type="ECO:0000313" key="1">
    <source>
        <dbReference type="EMBL" id="CDI04327.1"/>
    </source>
</evidence>
<dbReference type="Proteomes" id="UP000035760">
    <property type="component" value="Unassembled WGS sequence"/>
</dbReference>
<reference evidence="1" key="2">
    <citation type="submission" date="2014-03" db="EMBL/GenBank/DDBJ databases">
        <title>Candidatus Competibacter-lineage genomes retrieved from metagenomes reveal functional metabolic diversity.</title>
        <authorList>
            <person name="McIlroy S.J."/>
            <person name="Albertsen M."/>
            <person name="Andresen E.K."/>
            <person name="Saunders A.M."/>
            <person name="Kristiansen R."/>
            <person name="Stokholm-Bjerregaard M."/>
            <person name="Nielsen K.L."/>
            <person name="Nielsen P.H."/>
        </authorList>
    </citation>
    <scope>NUCLEOTIDE SEQUENCE</scope>
    <source>
        <strain evidence="1">Run_A_D11</strain>
    </source>
</reference>
<sequence length="359" mass="40077">MTGIVMLSRADSLQCVARSLGLPGPANLDNALIAQSLRRTVFIAAPCSARVACALVVDALRPLVDDPEELRMRVDDVIDSLIAMGDLLEMRSEITGETNLVLRPAPPAFVQRRDGTFIVLGVAGDEITPSQAQDFSLLYRPSGLRTLAPPDAQPCRRILLDLGLIELPMPIWLHAPATVTAKEFVRSWVAKLPDKPHPEKIENLEVLDTSVTTSYYKRRWRPLNERHAGIFVSRRPQRYGANLWSLTEVQDGLVHRFIDIHPRDVRFRDCDEAWRLQAALDTQAGTPQRVKVEHAGEKAVVSFTSPLPTWAVRRLSLIGERVTPPRALLGFALPSQNCEDELRWLEKTLWLARDQGGTA</sequence>
<reference evidence="1" key="1">
    <citation type="submission" date="2013-07" db="EMBL/GenBank/DDBJ databases">
        <authorList>
            <person name="McIlroy S."/>
        </authorList>
    </citation>
    <scope>NUCLEOTIDE SEQUENCE [LARGE SCALE GENOMIC DNA]</scope>
    <source>
        <strain evidence="1">Run_A_D11</strain>
    </source>
</reference>
<protein>
    <submittedName>
        <fullName evidence="1">Uncharacterized protein</fullName>
    </submittedName>
</protein>
<proteinExistence type="predicted"/>
<name>W6M9M4_9GAMM</name>
<dbReference type="AlphaFoldDB" id="W6M9M4"/>
<gene>
    <name evidence="1" type="ORF">BN873_950010</name>
</gene>
<accession>W6M9M4</accession>
<dbReference type="EMBL" id="CBTJ020000108">
    <property type="protein sequence ID" value="CDI04327.1"/>
    <property type="molecule type" value="Genomic_DNA"/>
</dbReference>